<dbReference type="Gene3D" id="3.40.50.2000">
    <property type="entry name" value="Glycogen Phosphorylase B"/>
    <property type="match status" value="1"/>
</dbReference>
<organism evidence="1 2">
    <name type="scientific">Eggerthella lenta</name>
    <name type="common">Eubacterium lentum</name>
    <dbReference type="NCBI Taxonomy" id="84112"/>
    <lineage>
        <taxon>Bacteria</taxon>
        <taxon>Bacillati</taxon>
        <taxon>Actinomycetota</taxon>
        <taxon>Coriobacteriia</taxon>
        <taxon>Eggerthellales</taxon>
        <taxon>Eggerthellaceae</taxon>
        <taxon>Eggerthella</taxon>
    </lineage>
</organism>
<reference evidence="1 2" key="1">
    <citation type="journal article" date="2018" name="Elife">
        <title>Discovery and characterization of a prevalent human gut bacterial enzyme sufficient for the inactivation of a family of plant toxins.</title>
        <authorList>
            <person name="Koppel N."/>
            <person name="Bisanz J.E."/>
            <person name="Pandelia M.E."/>
            <person name="Turnbaugh P.J."/>
            <person name="Balskus E.P."/>
        </authorList>
    </citation>
    <scope>NUCLEOTIDE SEQUENCE [LARGE SCALE GENOMIC DNA]</scope>
    <source>
        <strain evidence="1 2">W1 BHI 6</strain>
    </source>
</reference>
<comment type="caution">
    <text evidence="1">The sequence shown here is derived from an EMBL/GenBank/DDBJ whole genome shotgun (WGS) entry which is preliminary data.</text>
</comment>
<proteinExistence type="predicted"/>
<gene>
    <name evidence="1" type="ORF">C1875_09735</name>
</gene>
<dbReference type="Pfam" id="PF13692">
    <property type="entry name" value="Glyco_trans_1_4"/>
    <property type="match status" value="1"/>
</dbReference>
<protein>
    <submittedName>
        <fullName evidence="1">Uncharacterized protein</fullName>
    </submittedName>
</protein>
<evidence type="ECO:0000313" key="2">
    <source>
        <dbReference type="Proteomes" id="UP000253970"/>
    </source>
</evidence>
<name>A0A369MD26_EGGLN</name>
<sequence length="361" mass="39907">MTDRLLKKNKVLLVDNSLGGHHLPYLRTLLQISSEEFEIIALLPERIDDESDQCFLTQRCYDLRKWSDYAKWVDEVARVAASEEVDLVHLLYGDCLYRHFGALLDKVPCRKMATFHQFRHSALRDLSVKRIHKVLDLSVVHTDSLARFARSCGGCEVAVVQYPVFESLSGVPDPDEAKRAWGLKPGVPVVAALGGTRTDKGLDILLEALRGIEGDYQLLVAGAEQSIGRESIEEAISLLGCHASVNLRYLSEEELVSAAQAADIVALPYRRSFDGASGPLGIGAALGKVIVGPGHGSVGETIRENHLGHVFEAENIESLATAMQNALRMDFINDEYYTIYKESLSPVGFQESYVSLYRGVF</sequence>
<dbReference type="EMBL" id="PPTU01000014">
    <property type="protein sequence ID" value="RDB69361.1"/>
    <property type="molecule type" value="Genomic_DNA"/>
</dbReference>
<dbReference type="RefSeq" id="WP_114534162.1">
    <property type="nucleotide sequence ID" value="NZ_JADNER010000004.1"/>
</dbReference>
<accession>A0A369MD26</accession>
<dbReference type="SUPFAM" id="SSF53756">
    <property type="entry name" value="UDP-Glycosyltransferase/glycogen phosphorylase"/>
    <property type="match status" value="1"/>
</dbReference>
<evidence type="ECO:0000313" key="1">
    <source>
        <dbReference type="EMBL" id="RDB69361.1"/>
    </source>
</evidence>
<dbReference type="AlphaFoldDB" id="A0A369MD26"/>
<dbReference type="Proteomes" id="UP000253970">
    <property type="component" value="Unassembled WGS sequence"/>
</dbReference>